<dbReference type="AlphaFoldDB" id="A0A382XB24"/>
<name>A0A382XB24_9ZZZZ</name>
<reference evidence="5" key="1">
    <citation type="submission" date="2018-05" db="EMBL/GenBank/DDBJ databases">
        <authorList>
            <person name="Lanie J.A."/>
            <person name="Ng W.-L."/>
            <person name="Kazmierczak K.M."/>
            <person name="Andrzejewski T.M."/>
            <person name="Davidsen T.M."/>
            <person name="Wayne K.J."/>
            <person name="Tettelin H."/>
            <person name="Glass J.I."/>
            <person name="Rusch D."/>
            <person name="Podicherti R."/>
            <person name="Tsui H.-C.T."/>
            <person name="Winkler M.E."/>
        </authorList>
    </citation>
    <scope>NUCLEOTIDE SEQUENCE</scope>
</reference>
<dbReference type="PANTHER" id="PTHR14503">
    <property type="entry name" value="MITOCHONDRIAL RIBOSOMAL PROTEIN 34 FAMILY MEMBER"/>
    <property type="match status" value="1"/>
</dbReference>
<evidence type="ECO:0008006" key="6">
    <source>
        <dbReference type="Google" id="ProtNLM"/>
    </source>
</evidence>
<dbReference type="GO" id="GO:0006412">
    <property type="term" value="P:translation"/>
    <property type="evidence" value="ECO:0007669"/>
    <property type="project" value="InterPro"/>
</dbReference>
<dbReference type="Gene3D" id="1.10.287.3980">
    <property type="match status" value="1"/>
</dbReference>
<organism evidence="5">
    <name type="scientific">marine metagenome</name>
    <dbReference type="NCBI Taxonomy" id="408172"/>
    <lineage>
        <taxon>unclassified sequences</taxon>
        <taxon>metagenomes</taxon>
        <taxon>ecological metagenomes</taxon>
    </lineage>
</organism>
<accession>A0A382XB24</accession>
<feature type="region of interest" description="Disordered" evidence="4">
    <location>
        <begin position="1"/>
        <end position="44"/>
    </location>
</feature>
<dbReference type="InterPro" id="IPR020939">
    <property type="entry name" value="Ribosomal_bL34_CS"/>
</dbReference>
<sequence>MKMTFQPKNVKRKRTHGFRKRSSSVGGRRILANRRRKGRKRLTV</sequence>
<dbReference type="InterPro" id="IPR000271">
    <property type="entry name" value="Ribosomal_bL34"/>
</dbReference>
<evidence type="ECO:0000256" key="2">
    <source>
        <dbReference type="ARBA" id="ARBA00022980"/>
    </source>
</evidence>
<dbReference type="NCBIfam" id="TIGR01030">
    <property type="entry name" value="rpmH_bact"/>
    <property type="match status" value="1"/>
</dbReference>
<dbReference type="PROSITE" id="PS00784">
    <property type="entry name" value="RIBOSOMAL_L34"/>
    <property type="match status" value="1"/>
</dbReference>
<comment type="similarity">
    <text evidence="1">Belongs to the bacterial ribosomal protein bL34 family.</text>
</comment>
<keyword evidence="3" id="KW-0687">Ribonucleoprotein</keyword>
<evidence type="ECO:0000256" key="1">
    <source>
        <dbReference type="ARBA" id="ARBA00010111"/>
    </source>
</evidence>
<dbReference type="HAMAP" id="MF_00391">
    <property type="entry name" value="Ribosomal_bL34"/>
    <property type="match status" value="1"/>
</dbReference>
<dbReference type="GO" id="GO:0005762">
    <property type="term" value="C:mitochondrial large ribosomal subunit"/>
    <property type="evidence" value="ECO:0007669"/>
    <property type="project" value="TreeGrafter"/>
</dbReference>
<evidence type="ECO:0000256" key="3">
    <source>
        <dbReference type="ARBA" id="ARBA00023274"/>
    </source>
</evidence>
<feature type="compositionally biased region" description="Basic residues" evidence="4">
    <location>
        <begin position="9"/>
        <end position="22"/>
    </location>
</feature>
<protein>
    <recommendedName>
        <fullName evidence="6">Ribosomal protein L34</fullName>
    </recommendedName>
</protein>
<evidence type="ECO:0000313" key="5">
    <source>
        <dbReference type="EMBL" id="SVD68079.1"/>
    </source>
</evidence>
<keyword evidence="2" id="KW-0689">Ribosomal protein</keyword>
<dbReference type="GO" id="GO:0003735">
    <property type="term" value="F:structural constituent of ribosome"/>
    <property type="evidence" value="ECO:0007669"/>
    <property type="project" value="InterPro"/>
</dbReference>
<proteinExistence type="inferred from homology"/>
<dbReference type="EMBL" id="UINC01166242">
    <property type="protein sequence ID" value="SVD68079.1"/>
    <property type="molecule type" value="Genomic_DNA"/>
</dbReference>
<gene>
    <name evidence="5" type="ORF">METZ01_LOCUS420933</name>
</gene>
<dbReference type="Pfam" id="PF00468">
    <property type="entry name" value="Ribosomal_L34"/>
    <property type="match status" value="1"/>
</dbReference>
<evidence type="ECO:0000256" key="4">
    <source>
        <dbReference type="SAM" id="MobiDB-lite"/>
    </source>
</evidence>
<dbReference type="FunFam" id="1.10.287.3980:FF:000001">
    <property type="entry name" value="Mitochondrial ribosomal protein L34"/>
    <property type="match status" value="1"/>
</dbReference>
<feature type="compositionally biased region" description="Basic residues" evidence="4">
    <location>
        <begin position="31"/>
        <end position="44"/>
    </location>
</feature>
<dbReference type="PANTHER" id="PTHR14503:SF4">
    <property type="entry name" value="LARGE RIBOSOMAL SUBUNIT PROTEIN BL34M"/>
    <property type="match status" value="1"/>
</dbReference>